<feature type="transmembrane region" description="Helical" evidence="9">
    <location>
        <begin position="263"/>
        <end position="288"/>
    </location>
</feature>
<evidence type="ECO:0000256" key="3">
    <source>
        <dbReference type="ARBA" id="ARBA00022448"/>
    </source>
</evidence>
<dbReference type="HOGENOM" id="CLU_065777_1_1_5"/>
<feature type="transmembrane region" description="Helical" evidence="9">
    <location>
        <begin position="206"/>
        <end position="226"/>
    </location>
</feature>
<evidence type="ECO:0000256" key="7">
    <source>
        <dbReference type="ARBA" id="ARBA00023136"/>
    </source>
</evidence>
<gene>
    <name evidence="10" type="ORF">JCM7686_0255</name>
</gene>
<dbReference type="GO" id="GO:0005886">
    <property type="term" value="C:plasma membrane"/>
    <property type="evidence" value="ECO:0007669"/>
    <property type="project" value="UniProtKB-SubCell"/>
</dbReference>
<proteinExistence type="inferred from homology"/>
<dbReference type="STRING" id="1367847.JCM7686_0255"/>
<evidence type="ECO:0000256" key="6">
    <source>
        <dbReference type="ARBA" id="ARBA00022989"/>
    </source>
</evidence>
<keyword evidence="7 9" id="KW-0472">Membrane</keyword>
<keyword evidence="3" id="KW-0813">Transport</keyword>
<dbReference type="GO" id="GO:1903785">
    <property type="term" value="P:L-valine transmembrane transport"/>
    <property type="evidence" value="ECO:0007669"/>
    <property type="project" value="TreeGrafter"/>
</dbReference>
<dbReference type="Proteomes" id="UP000015480">
    <property type="component" value="Chromosome"/>
</dbReference>
<evidence type="ECO:0000256" key="5">
    <source>
        <dbReference type="ARBA" id="ARBA00022692"/>
    </source>
</evidence>
<dbReference type="EMBL" id="CP006650">
    <property type="protein sequence ID" value="AGT07366.1"/>
    <property type="molecule type" value="Genomic_DNA"/>
</dbReference>
<comment type="similarity">
    <text evidence="2">Belongs to the AzlC family.</text>
</comment>
<organism evidence="10 11">
    <name type="scientific">Paracoccus aminophilus JCM 7686</name>
    <dbReference type="NCBI Taxonomy" id="1367847"/>
    <lineage>
        <taxon>Bacteria</taxon>
        <taxon>Pseudomonadati</taxon>
        <taxon>Pseudomonadota</taxon>
        <taxon>Alphaproteobacteria</taxon>
        <taxon>Rhodobacterales</taxon>
        <taxon>Paracoccaceae</taxon>
        <taxon>Paracoccus</taxon>
    </lineage>
</organism>
<dbReference type="eggNOG" id="COG1296">
    <property type="taxonomic scope" value="Bacteria"/>
</dbReference>
<comment type="subcellular location">
    <subcellularLocation>
        <location evidence="1">Cell membrane</location>
        <topology evidence="1">Multi-pass membrane protein</topology>
    </subcellularLocation>
</comment>
<evidence type="ECO:0000256" key="8">
    <source>
        <dbReference type="SAM" id="MobiDB-lite"/>
    </source>
</evidence>
<evidence type="ECO:0000313" key="11">
    <source>
        <dbReference type="Proteomes" id="UP000015480"/>
    </source>
</evidence>
<accession>S5YPY4</accession>
<dbReference type="KEGG" id="pami:JCM7686_0255"/>
<feature type="transmembrane region" description="Helical" evidence="9">
    <location>
        <begin position="143"/>
        <end position="164"/>
    </location>
</feature>
<dbReference type="PANTHER" id="PTHR34979">
    <property type="entry name" value="INNER MEMBRANE PROTEIN YGAZ"/>
    <property type="match status" value="1"/>
</dbReference>
<dbReference type="InterPro" id="IPR011606">
    <property type="entry name" value="Brnchd-chn_aa_trnsp_permease"/>
</dbReference>
<feature type="transmembrane region" description="Helical" evidence="9">
    <location>
        <begin position="91"/>
        <end position="110"/>
    </location>
</feature>
<feature type="transmembrane region" description="Helical" evidence="9">
    <location>
        <begin position="116"/>
        <end position="136"/>
    </location>
</feature>
<dbReference type="PANTHER" id="PTHR34979:SF1">
    <property type="entry name" value="INNER MEMBRANE PROTEIN YGAZ"/>
    <property type="match status" value="1"/>
</dbReference>
<evidence type="ECO:0000256" key="1">
    <source>
        <dbReference type="ARBA" id="ARBA00004651"/>
    </source>
</evidence>
<evidence type="ECO:0000256" key="9">
    <source>
        <dbReference type="SAM" id="Phobius"/>
    </source>
</evidence>
<reference evidence="10 11" key="1">
    <citation type="journal article" date="2014" name="BMC Genomics">
        <title>Architecture and functions of a multipartite genome of the methylotrophic bacterium Paracoccus aminophilus JCM 7686, containing primary and secondary chromids.</title>
        <authorList>
            <person name="Dziewit L."/>
            <person name="Czarnecki J."/>
            <person name="Wibberg D."/>
            <person name="Radlinska M."/>
            <person name="Mrozek P."/>
            <person name="Szymczak M."/>
            <person name="Schluter A."/>
            <person name="Puhler A."/>
            <person name="Bartosik D."/>
        </authorList>
    </citation>
    <scope>NUCLEOTIDE SEQUENCE [LARGE SCALE GENOMIC DNA]</scope>
    <source>
        <strain evidence="10">JCM 7686</strain>
    </source>
</reference>
<name>S5YPY4_PARAH</name>
<evidence type="ECO:0000313" key="10">
    <source>
        <dbReference type="EMBL" id="AGT07366.1"/>
    </source>
</evidence>
<keyword evidence="6 9" id="KW-1133">Transmembrane helix</keyword>
<feature type="region of interest" description="Disordered" evidence="8">
    <location>
        <begin position="1"/>
        <end position="20"/>
    </location>
</feature>
<keyword evidence="4" id="KW-1003">Cell membrane</keyword>
<keyword evidence="11" id="KW-1185">Reference proteome</keyword>
<evidence type="ECO:0000256" key="2">
    <source>
        <dbReference type="ARBA" id="ARBA00010735"/>
    </source>
</evidence>
<dbReference type="AlphaFoldDB" id="S5YPY4"/>
<keyword evidence="5 9" id="KW-0812">Transmembrane</keyword>
<dbReference type="PATRIC" id="fig|1367847.3.peg.201"/>
<dbReference type="Pfam" id="PF03591">
    <property type="entry name" value="AzlC"/>
    <property type="match status" value="1"/>
</dbReference>
<evidence type="ECO:0000256" key="4">
    <source>
        <dbReference type="ARBA" id="ARBA00022475"/>
    </source>
</evidence>
<sequence length="314" mass="32684">MGRAAGLRFDGGARQSGRSVRAPLPLGADWRQSAGNSASLSLVPTPYPALSSNSQPSVGPEPSPLTPAQIRALARSPAQCFGHGMIQSMPFLLVVLPFAVLFGVVASNAGLDLAKIAGFSLLVLAGASQFTALQLIGDHASMVLIIVSALAVNLRLAMYSAALVPWLGATSPRQRALVAYLLIDQTYALSLREFEENPQLSLRQRLAYFCGTAALLCPLWVLATLVGATAGNAIPDSWALDFAVPITFLAMIAPMLRTPAHIAAALVSVLASLAFAFLPSGLGLLVAAPLAMATGAGVEILTERLRPQVEAPNV</sequence>
<protein>
    <submittedName>
        <fullName evidence="10">Branched-chain amino acid transporter AzlC</fullName>
    </submittedName>
</protein>
<feature type="transmembrane region" description="Helical" evidence="9">
    <location>
        <begin position="238"/>
        <end position="256"/>
    </location>
</feature>